<dbReference type="AlphaFoldDB" id="A0A2S2PGK1"/>
<organism evidence="1">
    <name type="scientific">Schizaphis graminum</name>
    <name type="common">Green bug aphid</name>
    <dbReference type="NCBI Taxonomy" id="13262"/>
    <lineage>
        <taxon>Eukaryota</taxon>
        <taxon>Metazoa</taxon>
        <taxon>Ecdysozoa</taxon>
        <taxon>Arthropoda</taxon>
        <taxon>Hexapoda</taxon>
        <taxon>Insecta</taxon>
        <taxon>Pterygota</taxon>
        <taxon>Neoptera</taxon>
        <taxon>Paraneoptera</taxon>
        <taxon>Hemiptera</taxon>
        <taxon>Sternorrhyncha</taxon>
        <taxon>Aphidomorpha</taxon>
        <taxon>Aphidoidea</taxon>
        <taxon>Aphididae</taxon>
        <taxon>Aphidini</taxon>
        <taxon>Schizaphis</taxon>
    </lineage>
</organism>
<accession>A0A2S2PGK1</accession>
<protein>
    <submittedName>
        <fullName evidence="1">Uncharacterized protein</fullName>
    </submittedName>
</protein>
<evidence type="ECO:0000313" key="1">
    <source>
        <dbReference type="EMBL" id="MBY28571.1"/>
    </source>
</evidence>
<gene>
    <name evidence="1" type="ORF">g.176714</name>
</gene>
<reference evidence="1" key="1">
    <citation type="submission" date="2018-04" db="EMBL/GenBank/DDBJ databases">
        <title>Transcriptome of Schizaphis graminum biotype I.</title>
        <authorList>
            <person name="Scully E.D."/>
            <person name="Geib S.M."/>
            <person name="Palmer N.A."/>
            <person name="Koch K."/>
            <person name="Bradshaw J."/>
            <person name="Heng-Moss T."/>
            <person name="Sarath G."/>
        </authorList>
    </citation>
    <scope>NUCLEOTIDE SEQUENCE</scope>
</reference>
<dbReference type="EMBL" id="GGMR01015952">
    <property type="protein sequence ID" value="MBY28571.1"/>
    <property type="molecule type" value="Transcribed_RNA"/>
</dbReference>
<sequence length="147" mass="16976">MFIPNKENLNDNLEFSIGEECESTYVYDEMLGLEDTLNTIYDTSDKTTQNINDTSLCTSWTPLASTKLLRKSGKNDKLSTKLKKKNHCQTSVSEKFSILAEKKLELVDLQISFLKEEHEEIMIFLKRKHELELASLELEIANKNQKL</sequence>
<proteinExistence type="predicted"/>
<name>A0A2S2PGK1_SCHGA</name>